<dbReference type="GO" id="GO:0005840">
    <property type="term" value="C:ribosome"/>
    <property type="evidence" value="ECO:0007669"/>
    <property type="project" value="InterPro"/>
</dbReference>
<accession>A0A2P2J037</accession>
<dbReference type="GO" id="GO:0003735">
    <property type="term" value="F:structural constituent of ribosome"/>
    <property type="evidence" value="ECO:0007669"/>
    <property type="project" value="InterPro"/>
</dbReference>
<dbReference type="InterPro" id="IPR036920">
    <property type="entry name" value="Ribosomal_uL16_sf"/>
</dbReference>
<dbReference type="Gene3D" id="3.90.1170.10">
    <property type="entry name" value="Ribosomal protein L10e/L16"/>
    <property type="match status" value="1"/>
</dbReference>
<evidence type="ECO:0000313" key="1">
    <source>
        <dbReference type="EMBL" id="MBW86821.1"/>
    </source>
</evidence>
<organism evidence="1">
    <name type="scientific">Rhizophora mucronata</name>
    <name type="common">Asiatic mangrove</name>
    <dbReference type="NCBI Taxonomy" id="61149"/>
    <lineage>
        <taxon>Eukaryota</taxon>
        <taxon>Viridiplantae</taxon>
        <taxon>Streptophyta</taxon>
        <taxon>Embryophyta</taxon>
        <taxon>Tracheophyta</taxon>
        <taxon>Spermatophyta</taxon>
        <taxon>Magnoliopsida</taxon>
        <taxon>eudicotyledons</taxon>
        <taxon>Gunneridae</taxon>
        <taxon>Pentapetalae</taxon>
        <taxon>rosids</taxon>
        <taxon>fabids</taxon>
        <taxon>Malpighiales</taxon>
        <taxon>Rhizophoraceae</taxon>
        <taxon>Rhizophora</taxon>
    </lineage>
</organism>
<protein>
    <submittedName>
        <fullName evidence="1">Uncharacterized protein</fullName>
    </submittedName>
</protein>
<proteinExistence type="predicted"/>
<dbReference type="EMBL" id="GGEC01006338">
    <property type="protein sequence ID" value="MBW86821.1"/>
    <property type="molecule type" value="Transcribed_RNA"/>
</dbReference>
<dbReference type="AlphaFoldDB" id="A0A2P2J037"/>
<sequence length="106" mass="11610">MNFVSQEKENVLDEALDLLGKGHPLTHASNFQVSLHPFRTMLSCAAQDSLRVGIRSVFGKLQGTCAKVITGSSSYCLLMQQADRRHEEEAPSRTAQNSLAVGILHD</sequence>
<dbReference type="GO" id="GO:0006412">
    <property type="term" value="P:translation"/>
    <property type="evidence" value="ECO:0007669"/>
    <property type="project" value="InterPro"/>
</dbReference>
<dbReference type="SUPFAM" id="SSF54686">
    <property type="entry name" value="Ribosomal protein L16p/L10e"/>
    <property type="match status" value="1"/>
</dbReference>
<name>A0A2P2J037_RHIMU</name>
<reference evidence="1" key="1">
    <citation type="submission" date="2018-02" db="EMBL/GenBank/DDBJ databases">
        <title>Rhizophora mucronata_Transcriptome.</title>
        <authorList>
            <person name="Meera S.P."/>
            <person name="Sreeshan A."/>
            <person name="Augustine A."/>
        </authorList>
    </citation>
    <scope>NUCLEOTIDE SEQUENCE</scope>
    <source>
        <tissue evidence="1">Leaf</tissue>
    </source>
</reference>